<protein>
    <submittedName>
        <fullName evidence="2">Uncharacterized protein</fullName>
    </submittedName>
</protein>
<feature type="region of interest" description="Disordered" evidence="1">
    <location>
        <begin position="415"/>
        <end position="498"/>
    </location>
</feature>
<feature type="compositionally biased region" description="Basic and acidic residues" evidence="1">
    <location>
        <begin position="433"/>
        <end position="447"/>
    </location>
</feature>
<comment type="caution">
    <text evidence="2">The sequence shown here is derived from an EMBL/GenBank/DDBJ whole genome shotgun (WGS) entry which is preliminary data.</text>
</comment>
<reference evidence="2 3" key="1">
    <citation type="submission" date="2020-12" db="EMBL/GenBank/DDBJ databases">
        <title>Effect of drift, selection, and recombination on the evolution of hybrid genomes in Candida yeast pathogens.</title>
        <authorList>
            <person name="Mixao V."/>
            <person name="Ksiezopolska E."/>
            <person name="Saus E."/>
            <person name="Boekhout T."/>
            <person name="Gacser A."/>
            <person name="Gabaldon T."/>
        </authorList>
    </citation>
    <scope>NUCLEOTIDE SEQUENCE [LARGE SCALE GENOMIC DNA]</scope>
    <source>
        <strain evidence="2 3">BP57</strain>
    </source>
</reference>
<gene>
    <name evidence="2" type="ORF">I9W82_003194</name>
</gene>
<dbReference type="AlphaFoldDB" id="A0A8H7ZCM4"/>
<evidence type="ECO:0000313" key="2">
    <source>
        <dbReference type="EMBL" id="KAG5419427.1"/>
    </source>
</evidence>
<dbReference type="GeneID" id="93651823"/>
<name>A0A8H7ZCM4_9ASCO</name>
<dbReference type="OrthoDB" id="4016300at2759"/>
<accession>A0A8H7ZCM4</accession>
<dbReference type="RefSeq" id="XP_067548543.1">
    <property type="nucleotide sequence ID" value="XM_067692133.1"/>
</dbReference>
<feature type="compositionally biased region" description="Polar residues" evidence="1">
    <location>
        <begin position="483"/>
        <end position="498"/>
    </location>
</feature>
<dbReference type="Proteomes" id="UP000669133">
    <property type="component" value="Unassembled WGS sequence"/>
</dbReference>
<evidence type="ECO:0000256" key="1">
    <source>
        <dbReference type="SAM" id="MobiDB-lite"/>
    </source>
</evidence>
<keyword evidence="3" id="KW-1185">Reference proteome</keyword>
<sequence>MKSVTTFVELFQELNYNLSEKRLSSSGAVRLSKREIFAINASLNELAAGTPVTLNQVEIIKRCIGDLCSYIYHEDRCEERISYFLMHLYLNEFMRCHFCDLIKSLWPLLVKVNVQIHDSVLLHKLVDDCLSNCPAWNWLSADMLVKIATNGTIADLIRGALNTRENLAKFERMKHLNRDFTTLMNLIRLITTVGLDASFLPGLSTPYIKYIETINPNFKNLIQCSIESDTEELASHQCYVQPIDRHLLHIWVEFKHQFGCHHVNLKCLESFRTFPNLIVKLDLSCIMGPKTRSKRAATDAFNMTLAAMLSDGTIKRKLSMKLQMKNVLHFNWLVQYLSSLQKKRKVAINVVSDHHEAPPNGHLGSAVEKAKIQSFEARRGKRIYQSVGRERKGTNKRKKLSDEWDLTSDFDSTFEKTGTLGGTPHSGAVSKQVENEDGRSFSEKDQVGVKASRNEGTTNTITKRDEKDAEQVVGRDDCAPRECSQNPSQQDADVTKSSSRLFVPDESSKFEQDESSQIVMAPKERIDRLAKTQAPLQFDAQIPVRTSTPLNAEFTEWHSTTDKTSETEDTIDVMQEAFKLFSSNLINKLKRVEFEVLHKRNDLQAQVDHEYNKIEQMQRQKLKEIQEYCKTELNKIV</sequence>
<feature type="compositionally biased region" description="Basic and acidic residues" evidence="1">
    <location>
        <begin position="462"/>
        <end position="480"/>
    </location>
</feature>
<dbReference type="EMBL" id="JAEOAQ010000003">
    <property type="protein sequence ID" value="KAG5419427.1"/>
    <property type="molecule type" value="Genomic_DNA"/>
</dbReference>
<organism evidence="2 3">
    <name type="scientific">Candida metapsilosis</name>
    <dbReference type="NCBI Taxonomy" id="273372"/>
    <lineage>
        <taxon>Eukaryota</taxon>
        <taxon>Fungi</taxon>
        <taxon>Dikarya</taxon>
        <taxon>Ascomycota</taxon>
        <taxon>Saccharomycotina</taxon>
        <taxon>Pichiomycetes</taxon>
        <taxon>Debaryomycetaceae</taxon>
        <taxon>Candida/Lodderomyces clade</taxon>
        <taxon>Candida</taxon>
    </lineage>
</organism>
<proteinExistence type="predicted"/>
<evidence type="ECO:0000313" key="3">
    <source>
        <dbReference type="Proteomes" id="UP000669133"/>
    </source>
</evidence>